<feature type="compositionally biased region" description="Low complexity" evidence="1">
    <location>
        <begin position="153"/>
        <end position="163"/>
    </location>
</feature>
<dbReference type="Proteomes" id="UP000542776">
    <property type="component" value="Unassembled WGS sequence"/>
</dbReference>
<organism evidence="2 3">
    <name type="scientific">Aureimonas pseudogalii</name>
    <dbReference type="NCBI Taxonomy" id="1744844"/>
    <lineage>
        <taxon>Bacteria</taxon>
        <taxon>Pseudomonadati</taxon>
        <taxon>Pseudomonadota</taxon>
        <taxon>Alphaproteobacteria</taxon>
        <taxon>Hyphomicrobiales</taxon>
        <taxon>Aurantimonadaceae</taxon>
        <taxon>Aureimonas</taxon>
    </lineage>
</organism>
<name>A0A7W6E8S4_9HYPH</name>
<dbReference type="RefSeq" id="WP_183196925.1">
    <property type="nucleotide sequence ID" value="NZ_JACIEK010000001.1"/>
</dbReference>
<feature type="region of interest" description="Disordered" evidence="1">
    <location>
        <begin position="139"/>
        <end position="182"/>
    </location>
</feature>
<evidence type="ECO:0000256" key="1">
    <source>
        <dbReference type="SAM" id="MobiDB-lite"/>
    </source>
</evidence>
<accession>A0A7W6E8S4</accession>
<protein>
    <recommendedName>
        <fullName evidence="4">SHOCT domain-containing protein</fullName>
    </recommendedName>
</protein>
<evidence type="ECO:0000313" key="3">
    <source>
        <dbReference type="Proteomes" id="UP000542776"/>
    </source>
</evidence>
<sequence length="182" mass="18837">MANVGEIAKRHGFSEAAGQALADALRSGGGRQAQFNHPELGGMGQWSQGGMLMIGEMNNDELKGRVAALARDLAEAGASDGGSARNAPSSSKQAANDDHAGASGDWWPGDLGRPGSSGSQNGVRYAVFPDTHRLAIERDGKITVHDTGDHRIGGVSQQQGSSSTLRFTSQSGEVDLADLPKV</sequence>
<proteinExistence type="predicted"/>
<dbReference type="AlphaFoldDB" id="A0A7W6E8S4"/>
<feature type="compositionally biased region" description="Basic and acidic residues" evidence="1">
    <location>
        <begin position="139"/>
        <end position="152"/>
    </location>
</feature>
<dbReference type="EMBL" id="JACIEK010000001">
    <property type="protein sequence ID" value="MBB3996354.1"/>
    <property type="molecule type" value="Genomic_DNA"/>
</dbReference>
<gene>
    <name evidence="2" type="ORF">GGR04_000175</name>
</gene>
<evidence type="ECO:0000313" key="2">
    <source>
        <dbReference type="EMBL" id="MBB3996354.1"/>
    </source>
</evidence>
<keyword evidence="3" id="KW-1185">Reference proteome</keyword>
<feature type="region of interest" description="Disordered" evidence="1">
    <location>
        <begin position="75"/>
        <end position="124"/>
    </location>
</feature>
<evidence type="ECO:0008006" key="4">
    <source>
        <dbReference type="Google" id="ProtNLM"/>
    </source>
</evidence>
<comment type="caution">
    <text evidence="2">The sequence shown here is derived from an EMBL/GenBank/DDBJ whole genome shotgun (WGS) entry which is preliminary data.</text>
</comment>
<reference evidence="2 3" key="1">
    <citation type="submission" date="2020-08" db="EMBL/GenBank/DDBJ databases">
        <title>Genomic Encyclopedia of Type Strains, Phase IV (KMG-IV): sequencing the most valuable type-strain genomes for metagenomic binning, comparative biology and taxonomic classification.</title>
        <authorList>
            <person name="Goeker M."/>
        </authorList>
    </citation>
    <scope>NUCLEOTIDE SEQUENCE [LARGE SCALE GENOMIC DNA]</scope>
    <source>
        <strain evidence="2 3">DSM 102238</strain>
    </source>
</reference>